<dbReference type="Proteomes" id="UP000217431">
    <property type="component" value="Chromosome I"/>
</dbReference>
<dbReference type="EMBL" id="AP014597">
    <property type="protein sequence ID" value="BAU17567.1"/>
    <property type="molecule type" value="Genomic_DNA"/>
</dbReference>
<evidence type="ECO:0000313" key="3">
    <source>
        <dbReference type="Proteomes" id="UP000217431"/>
    </source>
</evidence>
<evidence type="ECO:0000313" key="2">
    <source>
        <dbReference type="EMBL" id="BAU17567.1"/>
    </source>
</evidence>
<proteinExistence type="predicted"/>
<dbReference type="InterPro" id="IPR027823">
    <property type="entry name" value="DUF4468"/>
</dbReference>
<gene>
    <name evidence="2" type="ORF">PIOMA14_I_1059</name>
</gene>
<protein>
    <recommendedName>
        <fullName evidence="1">DUF4468 domain-containing protein</fullName>
    </recommendedName>
</protein>
<reference evidence="2 3" key="1">
    <citation type="journal article" date="2016" name="DNA Res.">
        <title>The complete genome sequencing of Prevotella intermedia strain OMA14 and a subsequent fine-scale, intra-species genomic comparison reveal an unusual amplification of conjugative and mobile transposons and identify a novel Prevotella-lineage-specific repeat.</title>
        <authorList>
            <person name="Naito M."/>
            <person name="Ogura Y."/>
            <person name="Itoh T."/>
            <person name="Shoji M."/>
            <person name="Okamoto M."/>
            <person name="Hayashi T."/>
            <person name="Nakayama K."/>
        </authorList>
    </citation>
    <scope>NUCLEOTIDE SEQUENCE [LARGE SCALE GENOMIC DNA]</scope>
    <source>
        <strain evidence="2 3">OMA14</strain>
    </source>
</reference>
<dbReference type="Gene3D" id="3.30.530.80">
    <property type="match status" value="1"/>
</dbReference>
<sequence>MTKAYALSIGKGKSELLNLIQIKMKKLFLCAVMLLLAVGVNAQIMRAEELEKYAKRRYGAKWTDAAKNLAGQLQLDKNNALTYTQVIEAPNKTKTQLYVILNYWYTNTFGSGNSVIQLNDRDAGVIIAKSNVDAIASHTGGLNSYTIHLTSIIKTDIKDGKVRVTYTVPYYDVDVMYGVGILGAQEGTIAPIVQEKWLLDNCYPFARRDSHKKTSAKALIMAHAYSNVIIDKIEEAVKNGVVGNETEDW</sequence>
<accession>A0A0S3UJ95</accession>
<name>A0A0S3UJ95_PREIN</name>
<dbReference type="Pfam" id="PF14730">
    <property type="entry name" value="DUF4468"/>
    <property type="match status" value="1"/>
</dbReference>
<organism evidence="2 3">
    <name type="scientific">Prevotella intermedia</name>
    <dbReference type="NCBI Taxonomy" id="28131"/>
    <lineage>
        <taxon>Bacteria</taxon>
        <taxon>Pseudomonadati</taxon>
        <taxon>Bacteroidota</taxon>
        <taxon>Bacteroidia</taxon>
        <taxon>Bacteroidales</taxon>
        <taxon>Prevotellaceae</taxon>
        <taxon>Prevotella</taxon>
    </lineage>
</organism>
<dbReference type="AlphaFoldDB" id="A0A0S3UJ95"/>
<dbReference type="CDD" id="cd12190">
    <property type="entry name" value="Bacova_04320_like"/>
    <property type="match status" value="1"/>
</dbReference>
<evidence type="ECO:0000259" key="1">
    <source>
        <dbReference type="Pfam" id="PF14730"/>
    </source>
</evidence>
<feature type="domain" description="DUF4468" evidence="1">
    <location>
        <begin position="83"/>
        <end position="170"/>
    </location>
</feature>